<evidence type="ECO:0000256" key="1">
    <source>
        <dbReference type="SAM" id="MobiDB-lite"/>
    </source>
</evidence>
<name>A0AAN7T3H0_9EURO</name>
<comment type="caution">
    <text evidence="2">The sequence shown here is derived from an EMBL/GenBank/DDBJ whole genome shotgun (WGS) entry which is preliminary data.</text>
</comment>
<dbReference type="InterPro" id="IPR027796">
    <property type="entry name" value="OTT_1508_deam-like"/>
</dbReference>
<sequence length="576" mass="65628">MAPNKYQQHPPSSPNAKLLQRFYAPLILLSVYDPTRGRTNQETLDDVVTDELTELWHKFLDSVSLLCDFEKGGDTVAAIGAQTTPESPVYWLASNSGKVKRSREHLVWIFEQLNKVCADKSISYKVQEDIVKESISFCSKRINDQSRWLSKDIQHARRVVGQSTMNEEVRQLESLMQFTSLAGLADNHCLCSFAYKFRKTSEMKWLTEKHHANPGSIWSSIRHHIGRLGVWEKAAAVLVRGTKRFPQRVEKASIELLTPASYVDLPCRDDEQIPSLDRVMKTMFDANNRNVARELNDALEETNIVTEFRAPFRERYRQFDPRPHAELLVLEHLNTNNLEFVADDPYIGCSKPSCYCCDLYMRCHPMRLAPRPTHGNLWINWAPPIPLQPSERKAITGVRPQEHQTFIILENMLTEIRRDLRKQIESRRPRGRRLPDSTTGMMSTQEGSQLILDKVVGEMLNLSVIRDVPKHSELYSGGQDKPEGNGPDSIAQVLIAQLAGAATSSKVPKDEVPKHHASHLLHVITTGRQLDLRQTGLPIRQQTDVLDQPQHKDDQSDDVVVFGGRRIVQLDQDKTT</sequence>
<organism evidence="2 3">
    <name type="scientific">Lithohypha guttulata</name>
    <dbReference type="NCBI Taxonomy" id="1690604"/>
    <lineage>
        <taxon>Eukaryota</taxon>
        <taxon>Fungi</taxon>
        <taxon>Dikarya</taxon>
        <taxon>Ascomycota</taxon>
        <taxon>Pezizomycotina</taxon>
        <taxon>Eurotiomycetes</taxon>
        <taxon>Chaetothyriomycetidae</taxon>
        <taxon>Chaetothyriales</taxon>
        <taxon>Trichomeriaceae</taxon>
        <taxon>Lithohypha</taxon>
    </lineage>
</organism>
<keyword evidence="3" id="KW-1185">Reference proteome</keyword>
<dbReference type="Proteomes" id="UP001309876">
    <property type="component" value="Unassembled WGS sequence"/>
</dbReference>
<dbReference type="AlphaFoldDB" id="A0AAN7T3H0"/>
<proteinExistence type="predicted"/>
<evidence type="ECO:0000313" key="3">
    <source>
        <dbReference type="Proteomes" id="UP001309876"/>
    </source>
</evidence>
<reference evidence="2 3" key="1">
    <citation type="submission" date="2023-08" db="EMBL/GenBank/DDBJ databases">
        <title>Black Yeasts Isolated from many extreme environments.</title>
        <authorList>
            <person name="Coleine C."/>
            <person name="Stajich J.E."/>
            <person name="Selbmann L."/>
        </authorList>
    </citation>
    <scope>NUCLEOTIDE SEQUENCE [LARGE SCALE GENOMIC DNA]</scope>
    <source>
        <strain evidence="2 3">CCFEE 5910</strain>
    </source>
</reference>
<dbReference type="PANTHER" id="PTHR42037">
    <property type="match status" value="1"/>
</dbReference>
<evidence type="ECO:0000313" key="2">
    <source>
        <dbReference type="EMBL" id="KAK5087019.1"/>
    </source>
</evidence>
<dbReference type="Pfam" id="PF14441">
    <property type="entry name" value="OTT_1508_deam"/>
    <property type="match status" value="1"/>
</dbReference>
<protein>
    <submittedName>
        <fullName evidence="2">Uncharacterized protein</fullName>
    </submittedName>
</protein>
<feature type="region of interest" description="Disordered" evidence="1">
    <location>
        <begin position="423"/>
        <end position="444"/>
    </location>
</feature>
<accession>A0AAN7T3H0</accession>
<dbReference type="EMBL" id="JAVRRJ010000003">
    <property type="protein sequence ID" value="KAK5087019.1"/>
    <property type="molecule type" value="Genomic_DNA"/>
</dbReference>
<dbReference type="PANTHER" id="PTHR42037:SF1">
    <property type="match status" value="1"/>
</dbReference>
<gene>
    <name evidence="2" type="ORF">LTR05_004190</name>
</gene>